<feature type="transmembrane region" description="Helical" evidence="1">
    <location>
        <begin position="6"/>
        <end position="25"/>
    </location>
</feature>
<feature type="transmembrane region" description="Helical" evidence="1">
    <location>
        <begin position="56"/>
        <end position="76"/>
    </location>
</feature>
<keyword evidence="1" id="KW-0812">Transmembrane</keyword>
<gene>
    <name evidence="2" type="ORF">PAESOLCIP111_02759</name>
</gene>
<keyword evidence="3" id="KW-1185">Reference proteome</keyword>
<feature type="transmembrane region" description="Helical" evidence="1">
    <location>
        <begin position="81"/>
        <end position="101"/>
    </location>
</feature>
<keyword evidence="1" id="KW-0472">Membrane</keyword>
<sequence>MNLALSFIFSSLEYIAMLMLSLSAFRLQIRYSLHKIVLIAVIMTIVSMYIRVGLGLSSFAVLPTFVSEIVMIVILFRLPLLFSFLISLIGTLATATIELVFVSIEVATNLVTVEDLQNNNAYVQIPTIIVILLIMSFLLTRKIGFHFTMRDAIRGYNFYLSAILVIAVLLLQFELYSFERSLVHVLIPVISTVVFLLCIYLSYKHNQKLWKERRERLEKRK</sequence>
<feature type="transmembrane region" description="Helical" evidence="1">
    <location>
        <begin position="185"/>
        <end position="203"/>
    </location>
</feature>
<reference evidence="2" key="1">
    <citation type="submission" date="2021-06" db="EMBL/GenBank/DDBJ databases">
        <authorList>
            <person name="Criscuolo A."/>
        </authorList>
    </citation>
    <scope>NUCLEOTIDE SEQUENCE</scope>
    <source>
        <strain evidence="2">CIP111600</strain>
    </source>
</reference>
<feature type="transmembrane region" description="Helical" evidence="1">
    <location>
        <begin position="32"/>
        <end position="50"/>
    </location>
</feature>
<proteinExistence type="predicted"/>
<dbReference type="EMBL" id="CAJVAS010000010">
    <property type="protein sequence ID" value="CAG7625752.1"/>
    <property type="molecule type" value="Genomic_DNA"/>
</dbReference>
<dbReference type="Proteomes" id="UP000693672">
    <property type="component" value="Unassembled WGS sequence"/>
</dbReference>
<comment type="caution">
    <text evidence="2">The sequence shown here is derived from an EMBL/GenBank/DDBJ whole genome shotgun (WGS) entry which is preliminary data.</text>
</comment>
<evidence type="ECO:0000313" key="3">
    <source>
        <dbReference type="Proteomes" id="UP000693672"/>
    </source>
</evidence>
<evidence type="ECO:0000313" key="2">
    <source>
        <dbReference type="EMBL" id="CAG7625752.1"/>
    </source>
</evidence>
<evidence type="ECO:0000256" key="1">
    <source>
        <dbReference type="SAM" id="Phobius"/>
    </source>
</evidence>
<feature type="transmembrane region" description="Helical" evidence="1">
    <location>
        <begin position="121"/>
        <end position="140"/>
    </location>
</feature>
<organism evidence="2 3">
    <name type="scientific">Paenibacillus solanacearum</name>
    <dbReference type="NCBI Taxonomy" id="2048548"/>
    <lineage>
        <taxon>Bacteria</taxon>
        <taxon>Bacillati</taxon>
        <taxon>Bacillota</taxon>
        <taxon>Bacilli</taxon>
        <taxon>Bacillales</taxon>
        <taxon>Paenibacillaceae</taxon>
        <taxon>Paenibacillus</taxon>
    </lineage>
</organism>
<feature type="transmembrane region" description="Helical" evidence="1">
    <location>
        <begin position="152"/>
        <end position="173"/>
    </location>
</feature>
<keyword evidence="1" id="KW-1133">Transmembrane helix</keyword>
<accession>A0A916NIV9</accession>
<protein>
    <submittedName>
        <fullName evidence="2">Uncharacterized protein</fullName>
    </submittedName>
</protein>
<dbReference type="AlphaFoldDB" id="A0A916NIV9"/>
<name>A0A916NIV9_9BACL</name>